<dbReference type="InterPro" id="IPR036052">
    <property type="entry name" value="TrpB-like_PALP_sf"/>
</dbReference>
<name>A0AAP0EAI7_9MAGN</name>
<evidence type="ECO:0000256" key="2">
    <source>
        <dbReference type="ARBA" id="ARBA00022898"/>
    </source>
</evidence>
<evidence type="ECO:0000256" key="1">
    <source>
        <dbReference type="ARBA" id="ARBA00001933"/>
    </source>
</evidence>
<protein>
    <submittedName>
        <fullName evidence="3">Uncharacterized protein</fullName>
    </submittedName>
</protein>
<keyword evidence="2" id="KW-0663">Pyridoxal phosphate</keyword>
<accession>A0AAP0EAI7</accession>
<dbReference type="EMBL" id="JBBNAG010000012">
    <property type="protein sequence ID" value="KAK9089661.1"/>
    <property type="molecule type" value="Genomic_DNA"/>
</dbReference>
<dbReference type="Proteomes" id="UP001419268">
    <property type="component" value="Unassembled WGS sequence"/>
</dbReference>
<proteinExistence type="predicted"/>
<dbReference type="GO" id="GO:0005737">
    <property type="term" value="C:cytoplasm"/>
    <property type="evidence" value="ECO:0007669"/>
    <property type="project" value="TreeGrafter"/>
</dbReference>
<gene>
    <name evidence="3" type="ORF">Scep_028743</name>
</gene>
<comment type="caution">
    <text evidence="3">The sequence shown here is derived from an EMBL/GenBank/DDBJ whole genome shotgun (WGS) entry which is preliminary data.</text>
</comment>
<dbReference type="GO" id="GO:0004834">
    <property type="term" value="F:tryptophan synthase activity"/>
    <property type="evidence" value="ECO:0007669"/>
    <property type="project" value="InterPro"/>
</dbReference>
<comment type="cofactor">
    <cofactor evidence="1">
        <name>pyridoxal 5'-phosphate</name>
        <dbReference type="ChEBI" id="CHEBI:597326"/>
    </cofactor>
</comment>
<dbReference type="PANTHER" id="PTHR48077">
    <property type="entry name" value="TRYPTOPHAN SYNTHASE-RELATED"/>
    <property type="match status" value="1"/>
</dbReference>
<evidence type="ECO:0000313" key="4">
    <source>
        <dbReference type="Proteomes" id="UP001419268"/>
    </source>
</evidence>
<dbReference type="Gene3D" id="3.40.50.1100">
    <property type="match status" value="1"/>
</dbReference>
<organism evidence="3 4">
    <name type="scientific">Stephania cephalantha</name>
    <dbReference type="NCBI Taxonomy" id="152367"/>
    <lineage>
        <taxon>Eukaryota</taxon>
        <taxon>Viridiplantae</taxon>
        <taxon>Streptophyta</taxon>
        <taxon>Embryophyta</taxon>
        <taxon>Tracheophyta</taxon>
        <taxon>Spermatophyta</taxon>
        <taxon>Magnoliopsida</taxon>
        <taxon>Ranunculales</taxon>
        <taxon>Menispermaceae</taxon>
        <taxon>Menispermoideae</taxon>
        <taxon>Cissampelideae</taxon>
        <taxon>Stephania</taxon>
    </lineage>
</organism>
<sequence length="74" mass="8491">MPEEVRAETLMHALTELELAFQGLATDGEFQRELDGILKDYVGRGESLYFAERLTEHYKSAHGKGPDIYFKEKI</sequence>
<dbReference type="AlphaFoldDB" id="A0AAP0EAI7"/>
<keyword evidence="4" id="KW-1185">Reference proteome</keyword>
<dbReference type="SUPFAM" id="SSF53686">
    <property type="entry name" value="Tryptophan synthase beta subunit-like PLP-dependent enzymes"/>
    <property type="match status" value="1"/>
</dbReference>
<reference evidence="3 4" key="1">
    <citation type="submission" date="2024-01" db="EMBL/GenBank/DDBJ databases">
        <title>Genome assemblies of Stephania.</title>
        <authorList>
            <person name="Yang L."/>
        </authorList>
    </citation>
    <scope>NUCLEOTIDE SEQUENCE [LARGE SCALE GENOMIC DNA]</scope>
    <source>
        <strain evidence="3">JXDWG</strain>
        <tissue evidence="3">Leaf</tissue>
    </source>
</reference>
<dbReference type="PANTHER" id="PTHR48077:SF3">
    <property type="entry name" value="TRYPTOPHAN SYNTHASE"/>
    <property type="match status" value="1"/>
</dbReference>
<evidence type="ECO:0000313" key="3">
    <source>
        <dbReference type="EMBL" id="KAK9089661.1"/>
    </source>
</evidence>
<dbReference type="InterPro" id="IPR023026">
    <property type="entry name" value="Trp_synth_beta/beta-like"/>
</dbReference>